<keyword evidence="4 5" id="KW-0472">Membrane</keyword>
<dbReference type="PROSITE" id="PS50850">
    <property type="entry name" value="MFS"/>
    <property type="match status" value="1"/>
</dbReference>
<dbReference type="PANTHER" id="PTHR43826:SF3">
    <property type="entry name" value="GLUCOSE-6-PHOSPHATE EXCHANGER SLC37A4"/>
    <property type="match status" value="1"/>
</dbReference>
<name>A0A1Y6BKB6_9PROT</name>
<feature type="transmembrane region" description="Helical" evidence="5">
    <location>
        <begin position="49"/>
        <end position="66"/>
    </location>
</feature>
<keyword evidence="8" id="KW-1185">Reference proteome</keyword>
<feature type="transmembrane region" description="Helical" evidence="5">
    <location>
        <begin position="73"/>
        <end position="90"/>
    </location>
</feature>
<sequence>MLAAWTAFAVATLFFLYEFVCRIEPSLAAGSIAAHFGLKDAGFGTLSSLFFWVYAPMQIVVGLLLDHYGARRLVLLGTLACGLGVLAFAATGNPLVGGLGRAVTGFGAAFAFVGALFVVNHWFPPQRFAVLSGAVNGVGMLGAAVGSVALTGAVQALGWQPVFLATGAVGLGLFLLALLLFREAPATGDAVPNPGIGGTLRRILGERRTWLIAVVGLLYYMPVNVYGGLWGNEELSRDHGLSGVQAETAVSMIFWGMALGSIAGGALSDLLGHRKWIVAAGALLTALAYGAAVYLPLGSILALSLLLFAAGFFGGAQMLTFAMAKEGHAEAITGTVIAFVNMVGIAGALIFQPLIGLLVDEAGGRFGPALLTVPGCLVAAALLMLAVEEYRHPDHLPEKS</sequence>
<dbReference type="STRING" id="560819.SAMN05428998_105256"/>
<feature type="transmembrane region" description="Helical" evidence="5">
    <location>
        <begin position="336"/>
        <end position="359"/>
    </location>
</feature>
<dbReference type="GO" id="GO:0016020">
    <property type="term" value="C:membrane"/>
    <property type="evidence" value="ECO:0007669"/>
    <property type="project" value="UniProtKB-ARBA"/>
</dbReference>
<accession>A0A1Y6BKB6</accession>
<organism evidence="7 8">
    <name type="scientific">Tistlia consotensis USBA 355</name>
    <dbReference type="NCBI Taxonomy" id="560819"/>
    <lineage>
        <taxon>Bacteria</taxon>
        <taxon>Pseudomonadati</taxon>
        <taxon>Pseudomonadota</taxon>
        <taxon>Alphaproteobacteria</taxon>
        <taxon>Rhodospirillales</taxon>
        <taxon>Rhodovibrionaceae</taxon>
        <taxon>Tistlia</taxon>
    </lineage>
</organism>
<feature type="transmembrane region" description="Helical" evidence="5">
    <location>
        <begin position="162"/>
        <end position="181"/>
    </location>
</feature>
<evidence type="ECO:0000256" key="5">
    <source>
        <dbReference type="SAM" id="Phobius"/>
    </source>
</evidence>
<dbReference type="GO" id="GO:0035435">
    <property type="term" value="P:phosphate ion transmembrane transport"/>
    <property type="evidence" value="ECO:0007669"/>
    <property type="project" value="TreeGrafter"/>
</dbReference>
<reference evidence="7 8" key="1">
    <citation type="submission" date="2017-04" db="EMBL/GenBank/DDBJ databases">
        <authorList>
            <person name="Afonso C.L."/>
            <person name="Miller P.J."/>
            <person name="Scott M.A."/>
            <person name="Spackman E."/>
            <person name="Goraichik I."/>
            <person name="Dimitrov K.M."/>
            <person name="Suarez D.L."/>
            <person name="Swayne D.E."/>
        </authorList>
    </citation>
    <scope>NUCLEOTIDE SEQUENCE [LARGE SCALE GENOMIC DNA]</scope>
    <source>
        <strain evidence="7 8">USBA 355</strain>
    </source>
</reference>
<evidence type="ECO:0000259" key="6">
    <source>
        <dbReference type="PROSITE" id="PS50850"/>
    </source>
</evidence>
<gene>
    <name evidence="7" type="ORF">SAMN05428998_105256</name>
</gene>
<dbReference type="SUPFAM" id="SSF103473">
    <property type="entry name" value="MFS general substrate transporter"/>
    <property type="match status" value="1"/>
</dbReference>
<dbReference type="EMBL" id="FWZX01000005">
    <property type="protein sequence ID" value="SMF14376.1"/>
    <property type="molecule type" value="Genomic_DNA"/>
</dbReference>
<evidence type="ECO:0000256" key="1">
    <source>
        <dbReference type="ARBA" id="ARBA00004127"/>
    </source>
</evidence>
<feature type="transmembrane region" description="Helical" evidence="5">
    <location>
        <begin position="301"/>
        <end position="324"/>
    </location>
</feature>
<dbReference type="AlphaFoldDB" id="A0A1Y6BKB6"/>
<keyword evidence="3 5" id="KW-1133">Transmembrane helix</keyword>
<evidence type="ECO:0000256" key="3">
    <source>
        <dbReference type="ARBA" id="ARBA00022989"/>
    </source>
</evidence>
<feature type="transmembrane region" description="Helical" evidence="5">
    <location>
        <begin position="276"/>
        <end position="295"/>
    </location>
</feature>
<dbReference type="RefSeq" id="WP_159460166.1">
    <property type="nucleotide sequence ID" value="NZ_FWZX01000005.1"/>
</dbReference>
<evidence type="ECO:0000256" key="4">
    <source>
        <dbReference type="ARBA" id="ARBA00023136"/>
    </source>
</evidence>
<evidence type="ECO:0000256" key="2">
    <source>
        <dbReference type="ARBA" id="ARBA00022692"/>
    </source>
</evidence>
<dbReference type="InterPro" id="IPR020846">
    <property type="entry name" value="MFS_dom"/>
</dbReference>
<dbReference type="Proteomes" id="UP000192917">
    <property type="component" value="Unassembled WGS sequence"/>
</dbReference>
<evidence type="ECO:0000313" key="7">
    <source>
        <dbReference type="EMBL" id="SMF14376.1"/>
    </source>
</evidence>
<feature type="transmembrane region" description="Helical" evidence="5">
    <location>
        <begin position="365"/>
        <end position="387"/>
    </location>
</feature>
<dbReference type="InterPro" id="IPR011701">
    <property type="entry name" value="MFS"/>
</dbReference>
<dbReference type="GO" id="GO:0061513">
    <property type="term" value="F:glucose 6-phosphate:phosphate antiporter activity"/>
    <property type="evidence" value="ECO:0007669"/>
    <property type="project" value="TreeGrafter"/>
</dbReference>
<feature type="domain" description="Major facilitator superfamily (MFS) profile" evidence="6">
    <location>
        <begin position="6"/>
        <end position="391"/>
    </location>
</feature>
<evidence type="ECO:0000313" key="8">
    <source>
        <dbReference type="Proteomes" id="UP000192917"/>
    </source>
</evidence>
<dbReference type="PRINTS" id="PR01035">
    <property type="entry name" value="TCRTETA"/>
</dbReference>
<dbReference type="InterPro" id="IPR036259">
    <property type="entry name" value="MFS_trans_sf"/>
</dbReference>
<feature type="transmembrane region" description="Helical" evidence="5">
    <location>
        <begin position="130"/>
        <end position="150"/>
    </location>
</feature>
<feature type="transmembrane region" description="Helical" evidence="5">
    <location>
        <begin position="102"/>
        <end position="123"/>
    </location>
</feature>
<feature type="transmembrane region" description="Helical" evidence="5">
    <location>
        <begin position="210"/>
        <end position="229"/>
    </location>
</feature>
<dbReference type="InterPro" id="IPR051337">
    <property type="entry name" value="OPA_Antiporter"/>
</dbReference>
<comment type="subcellular location">
    <subcellularLocation>
        <location evidence="1">Endomembrane system</location>
        <topology evidence="1">Multi-pass membrane protein</topology>
    </subcellularLocation>
</comment>
<dbReference type="PANTHER" id="PTHR43826">
    <property type="entry name" value="GLUCOSE-6-PHOSPHATE EXCHANGER SLC37A4"/>
    <property type="match status" value="1"/>
</dbReference>
<dbReference type="GO" id="GO:0012505">
    <property type="term" value="C:endomembrane system"/>
    <property type="evidence" value="ECO:0007669"/>
    <property type="project" value="UniProtKB-SubCell"/>
</dbReference>
<dbReference type="InterPro" id="IPR001958">
    <property type="entry name" value="Tet-R_TetA/multi-R_MdtG-like"/>
</dbReference>
<dbReference type="Gene3D" id="1.20.1250.20">
    <property type="entry name" value="MFS general substrate transporter like domains"/>
    <property type="match status" value="2"/>
</dbReference>
<keyword evidence="2 5" id="KW-0812">Transmembrane</keyword>
<proteinExistence type="predicted"/>
<protein>
    <submittedName>
        <fullName evidence="7">Sugar phosphate permease</fullName>
    </submittedName>
</protein>
<dbReference type="Pfam" id="PF07690">
    <property type="entry name" value="MFS_1"/>
    <property type="match status" value="1"/>
</dbReference>